<gene>
    <name evidence="2" type="ORF">BDQ12DRAFT_474044</name>
</gene>
<organism evidence="2 3">
    <name type="scientific">Crucibulum laeve</name>
    <dbReference type="NCBI Taxonomy" id="68775"/>
    <lineage>
        <taxon>Eukaryota</taxon>
        <taxon>Fungi</taxon>
        <taxon>Dikarya</taxon>
        <taxon>Basidiomycota</taxon>
        <taxon>Agaricomycotina</taxon>
        <taxon>Agaricomycetes</taxon>
        <taxon>Agaricomycetidae</taxon>
        <taxon>Agaricales</taxon>
        <taxon>Agaricineae</taxon>
        <taxon>Nidulariaceae</taxon>
        <taxon>Crucibulum</taxon>
    </lineage>
</organism>
<evidence type="ECO:0000256" key="1">
    <source>
        <dbReference type="SAM" id="MobiDB-lite"/>
    </source>
</evidence>
<evidence type="ECO:0000313" key="3">
    <source>
        <dbReference type="Proteomes" id="UP000308652"/>
    </source>
</evidence>
<sequence length="164" mass="18561">MPTISAHDTQEDGRKDLRGKGERSGKGKPPPIDRARRVGVEWLGPPFNPCSSRNPFSSRSPHATCLRRPTPRYLHAKDTDGLNTPKTIYGRRSQLHRLVSATILFFLESYLRKPWVILDNCGGRFSFFSFFTTSDLIAFGASLPFHSLCRPPSSLQRISLGRYR</sequence>
<accession>A0A5C3LKM4</accession>
<dbReference type="AlphaFoldDB" id="A0A5C3LKM4"/>
<name>A0A5C3LKM4_9AGAR</name>
<dbReference type="EMBL" id="ML213662">
    <property type="protein sequence ID" value="TFK32823.1"/>
    <property type="molecule type" value="Genomic_DNA"/>
</dbReference>
<keyword evidence="3" id="KW-1185">Reference proteome</keyword>
<feature type="region of interest" description="Disordered" evidence="1">
    <location>
        <begin position="1"/>
        <end position="35"/>
    </location>
</feature>
<feature type="compositionally biased region" description="Basic and acidic residues" evidence="1">
    <location>
        <begin position="8"/>
        <end position="35"/>
    </location>
</feature>
<reference evidence="2 3" key="1">
    <citation type="journal article" date="2019" name="Nat. Ecol. Evol.">
        <title>Megaphylogeny resolves global patterns of mushroom evolution.</title>
        <authorList>
            <person name="Varga T."/>
            <person name="Krizsan K."/>
            <person name="Foldi C."/>
            <person name="Dima B."/>
            <person name="Sanchez-Garcia M."/>
            <person name="Sanchez-Ramirez S."/>
            <person name="Szollosi G.J."/>
            <person name="Szarkandi J.G."/>
            <person name="Papp V."/>
            <person name="Albert L."/>
            <person name="Andreopoulos W."/>
            <person name="Angelini C."/>
            <person name="Antonin V."/>
            <person name="Barry K.W."/>
            <person name="Bougher N.L."/>
            <person name="Buchanan P."/>
            <person name="Buyck B."/>
            <person name="Bense V."/>
            <person name="Catcheside P."/>
            <person name="Chovatia M."/>
            <person name="Cooper J."/>
            <person name="Damon W."/>
            <person name="Desjardin D."/>
            <person name="Finy P."/>
            <person name="Geml J."/>
            <person name="Haridas S."/>
            <person name="Hughes K."/>
            <person name="Justo A."/>
            <person name="Karasinski D."/>
            <person name="Kautmanova I."/>
            <person name="Kiss B."/>
            <person name="Kocsube S."/>
            <person name="Kotiranta H."/>
            <person name="LaButti K.M."/>
            <person name="Lechner B.E."/>
            <person name="Liimatainen K."/>
            <person name="Lipzen A."/>
            <person name="Lukacs Z."/>
            <person name="Mihaltcheva S."/>
            <person name="Morgado L.N."/>
            <person name="Niskanen T."/>
            <person name="Noordeloos M.E."/>
            <person name="Ohm R.A."/>
            <person name="Ortiz-Santana B."/>
            <person name="Ovrebo C."/>
            <person name="Racz N."/>
            <person name="Riley R."/>
            <person name="Savchenko A."/>
            <person name="Shiryaev A."/>
            <person name="Soop K."/>
            <person name="Spirin V."/>
            <person name="Szebenyi C."/>
            <person name="Tomsovsky M."/>
            <person name="Tulloss R.E."/>
            <person name="Uehling J."/>
            <person name="Grigoriev I.V."/>
            <person name="Vagvolgyi C."/>
            <person name="Papp T."/>
            <person name="Martin F.M."/>
            <person name="Miettinen O."/>
            <person name="Hibbett D.S."/>
            <person name="Nagy L.G."/>
        </authorList>
    </citation>
    <scope>NUCLEOTIDE SEQUENCE [LARGE SCALE GENOMIC DNA]</scope>
    <source>
        <strain evidence="2 3">CBS 166.37</strain>
    </source>
</reference>
<protein>
    <submittedName>
        <fullName evidence="2">Uncharacterized protein</fullName>
    </submittedName>
</protein>
<dbReference type="Proteomes" id="UP000308652">
    <property type="component" value="Unassembled WGS sequence"/>
</dbReference>
<evidence type="ECO:0000313" key="2">
    <source>
        <dbReference type="EMBL" id="TFK32823.1"/>
    </source>
</evidence>
<proteinExistence type="predicted"/>